<dbReference type="Gene3D" id="2.60.40.10">
    <property type="entry name" value="Immunoglobulins"/>
    <property type="match status" value="1"/>
</dbReference>
<dbReference type="PANTHER" id="PTHR30251">
    <property type="entry name" value="PILUS ASSEMBLY CHAPERONE"/>
    <property type="match status" value="1"/>
</dbReference>
<evidence type="ECO:0000313" key="3">
    <source>
        <dbReference type="Proteomes" id="UP001152321"/>
    </source>
</evidence>
<feature type="domain" description="Pili assembly chaperone N-terminal" evidence="1">
    <location>
        <begin position="12"/>
        <end position="104"/>
    </location>
</feature>
<proteinExistence type="predicted"/>
<dbReference type="PANTHER" id="PTHR30251:SF4">
    <property type="entry name" value="SLR1668 PROTEIN"/>
    <property type="match status" value="1"/>
</dbReference>
<protein>
    <submittedName>
        <fullName evidence="2">Fimbria/pilus periplasmic chaperone</fullName>
    </submittedName>
</protein>
<dbReference type="InterPro" id="IPR016147">
    <property type="entry name" value="Pili_assmbl_chaperone_N"/>
</dbReference>
<dbReference type="InterPro" id="IPR008962">
    <property type="entry name" value="PapD-like_sf"/>
</dbReference>
<keyword evidence="3" id="KW-1185">Reference proteome</keyword>
<gene>
    <name evidence="2" type="ORF">NWE73_00135</name>
</gene>
<dbReference type="Pfam" id="PF00345">
    <property type="entry name" value="PapD_N"/>
    <property type="match status" value="1"/>
</dbReference>
<accession>A0ABT6DD23</accession>
<name>A0ABT6DD23_9BACT</name>
<dbReference type="InterPro" id="IPR050643">
    <property type="entry name" value="Periplasmic_pilus_chap"/>
</dbReference>
<reference evidence="2" key="1">
    <citation type="submission" date="2022-08" db="EMBL/GenBank/DDBJ databases">
        <title>Novel Bdellovibrio Species Isolated from Svalbard: Designation Bdellovibrio svalbardensis.</title>
        <authorList>
            <person name="Mitchell R.J."/>
            <person name="Choi S.Y."/>
        </authorList>
    </citation>
    <scope>NUCLEOTIDE SEQUENCE</scope>
    <source>
        <strain evidence="2">PAP01</strain>
    </source>
</reference>
<evidence type="ECO:0000313" key="2">
    <source>
        <dbReference type="EMBL" id="MDG0814751.1"/>
    </source>
</evidence>
<sequence length="219" mass="24169">MSPMVIYFAPSGSKSTQVLTLENPDSEKIPVQIEVFTRGVDAKGEEVRVKSSDFNVYPEQVVLLPNEKRNVRVTWAGEFKGDDEKSYRIVVSQIPVEFKEQNAKSKKPGVSLNFLLQYVASAYVTPGNAAAKVRVKETKVLGPKKVLVTLVNEGTAHKVIHTKKLKLVSGNKIVMEIADPKEFEGLNLLAKTEKTVTLTLSKEIPQGVKAELEFAELGD</sequence>
<organism evidence="2 3">
    <name type="scientific">Bdellovibrio svalbardensis</name>
    <dbReference type="NCBI Taxonomy" id="2972972"/>
    <lineage>
        <taxon>Bacteria</taxon>
        <taxon>Pseudomonadati</taxon>
        <taxon>Bdellovibrionota</taxon>
        <taxon>Bdellovibrionia</taxon>
        <taxon>Bdellovibrionales</taxon>
        <taxon>Pseudobdellovibrionaceae</taxon>
        <taxon>Bdellovibrio</taxon>
    </lineage>
</organism>
<dbReference type="Proteomes" id="UP001152321">
    <property type="component" value="Unassembled WGS sequence"/>
</dbReference>
<dbReference type="SUPFAM" id="SSF49354">
    <property type="entry name" value="PapD-like"/>
    <property type="match status" value="1"/>
</dbReference>
<dbReference type="EMBL" id="JANRMI010000001">
    <property type="protein sequence ID" value="MDG0814751.1"/>
    <property type="molecule type" value="Genomic_DNA"/>
</dbReference>
<dbReference type="InterPro" id="IPR013783">
    <property type="entry name" value="Ig-like_fold"/>
</dbReference>
<evidence type="ECO:0000259" key="1">
    <source>
        <dbReference type="Pfam" id="PF00345"/>
    </source>
</evidence>
<comment type="caution">
    <text evidence="2">The sequence shown here is derived from an EMBL/GenBank/DDBJ whole genome shotgun (WGS) entry which is preliminary data.</text>
</comment>